<evidence type="ECO:0000313" key="1">
    <source>
        <dbReference type="EMBL" id="OYX30613.1"/>
    </source>
</evidence>
<proteinExistence type="predicted"/>
<dbReference type="Proteomes" id="UP000215595">
    <property type="component" value="Unassembled WGS sequence"/>
</dbReference>
<protein>
    <submittedName>
        <fullName evidence="1">Uncharacterized protein</fullName>
    </submittedName>
</protein>
<accession>A0A258FFN0</accession>
<evidence type="ECO:0000313" key="2">
    <source>
        <dbReference type="Proteomes" id="UP000215595"/>
    </source>
</evidence>
<dbReference type="EMBL" id="NCEB01000041">
    <property type="protein sequence ID" value="OYX30613.1"/>
    <property type="molecule type" value="Genomic_DNA"/>
</dbReference>
<comment type="caution">
    <text evidence="1">The sequence shown here is derived from an EMBL/GenBank/DDBJ whole genome shotgun (WGS) entry which is preliminary data.</text>
</comment>
<reference evidence="1 2" key="1">
    <citation type="submission" date="2017-03" db="EMBL/GenBank/DDBJ databases">
        <title>Lifting the veil on microbial sulfur biogeochemistry in mining wastewaters.</title>
        <authorList>
            <person name="Kantor R.S."/>
            <person name="Colenbrander Nelson T."/>
            <person name="Marshall S."/>
            <person name="Bennett D."/>
            <person name="Apte S."/>
            <person name="Camacho D."/>
            <person name="Thomas B.C."/>
            <person name="Warren L.A."/>
            <person name="Banfield J.F."/>
        </authorList>
    </citation>
    <scope>NUCLEOTIDE SEQUENCE [LARGE SCALE GENOMIC DNA]</scope>
    <source>
        <strain evidence="1">32-69-9</strain>
    </source>
</reference>
<name>A0A258FFN0_9CAUL</name>
<dbReference type="AlphaFoldDB" id="A0A258FFN0"/>
<sequence length="135" mass="15004">MEVRETVAVWTDREPTLDEELRALGEEDVVEMAYLPPEWTGVLAHIFISTALGQHGPRVKVYLKKGRHQPSASISIGPDPRVLASSLDERELARVAPAALQWVALNHEALTTFWFDGDDLNIADVADFGRSLRSV</sequence>
<organism evidence="1 2">
    <name type="scientific">Brevundimonas subvibrioides</name>
    <dbReference type="NCBI Taxonomy" id="74313"/>
    <lineage>
        <taxon>Bacteria</taxon>
        <taxon>Pseudomonadati</taxon>
        <taxon>Pseudomonadota</taxon>
        <taxon>Alphaproteobacteria</taxon>
        <taxon>Caulobacterales</taxon>
        <taxon>Caulobacteraceae</taxon>
        <taxon>Brevundimonas</taxon>
    </lineage>
</organism>
<gene>
    <name evidence="1" type="ORF">B7Z01_14080</name>
</gene>